<evidence type="ECO:0000313" key="6">
    <source>
        <dbReference type="Proteomes" id="UP000198881"/>
    </source>
</evidence>
<dbReference type="PANTHER" id="PTHR43384:SF6">
    <property type="entry name" value="SEPTUM SITE-DETERMINING PROTEIN MIND HOMOLOG, CHLOROPLASTIC"/>
    <property type="match status" value="1"/>
</dbReference>
<dbReference type="AlphaFoldDB" id="A0A1I7MF69"/>
<dbReference type="Gene3D" id="3.40.50.300">
    <property type="entry name" value="P-loop containing nucleotide triphosphate hydrolases"/>
    <property type="match status" value="1"/>
</dbReference>
<feature type="region of interest" description="Disordered" evidence="3">
    <location>
        <begin position="120"/>
        <end position="139"/>
    </location>
</feature>
<dbReference type="GO" id="GO:0005524">
    <property type="term" value="F:ATP binding"/>
    <property type="evidence" value="ECO:0007669"/>
    <property type="project" value="UniProtKB-KW"/>
</dbReference>
<evidence type="ECO:0000256" key="3">
    <source>
        <dbReference type="SAM" id="MobiDB-lite"/>
    </source>
</evidence>
<dbReference type="GO" id="GO:0051782">
    <property type="term" value="P:negative regulation of cell division"/>
    <property type="evidence" value="ECO:0007669"/>
    <property type="project" value="TreeGrafter"/>
</dbReference>
<protein>
    <submittedName>
        <fullName evidence="5">Cellulose biosynthesis protein BcsQ</fullName>
    </submittedName>
</protein>
<evidence type="ECO:0000256" key="1">
    <source>
        <dbReference type="ARBA" id="ARBA00022741"/>
    </source>
</evidence>
<feature type="compositionally biased region" description="Polar residues" evidence="3">
    <location>
        <begin position="190"/>
        <end position="203"/>
    </location>
</feature>
<proteinExistence type="predicted"/>
<evidence type="ECO:0000313" key="5">
    <source>
        <dbReference type="EMBL" id="SFV20549.1"/>
    </source>
</evidence>
<sequence>MRHVPVATTVSPEHDHVTALEQLRGPVTVIRRCESLAELVSVARAGLAEAVLVAGDVDLLTLTFLESLDAGTHRPIAVVALAPSPAERDRLAGLGVPVLASDAPAQEVADLVIESVEQTRATGSARWRPATARDSSVSREIAHLERQLSSDPVADEESDQALVNDDHGATEEASSSCERLSVGPAALFSGGTSQTASVSQAVRESTAAPGRGDGDGPESLADADQSHSGPGDGRSTVWRRLLNRRRSSNAESTESAGPDGTETQGGEGSGPRITTVWGPAGSPGRTTVAVNLAVEMVMEGRSTLLIDLDTYASAAAVHLGLLEETAGIARACHAADQGTLSGASLRRAAATARVAGGALDVLTGLTRADRWPELRRPAVETVLEIARQEWQEIVVDVGFCLEEDEELSFDVPAPQRNAATRVGVMAADRILAVGTGDPVGLPRLIRGLDELESTGTTAVIEVVLNQIRADSSGVAPQAQVRAVWERFGPEREIAGFLPWDRKSLDRALLGGQVLAEAAPNSALRKALSRWATPA</sequence>
<dbReference type="InterPro" id="IPR002586">
    <property type="entry name" value="CobQ/CobB/MinD/ParA_Nub-bd_dom"/>
</dbReference>
<dbReference type="InterPro" id="IPR027417">
    <property type="entry name" value="P-loop_NTPase"/>
</dbReference>
<keyword evidence="2" id="KW-0067">ATP-binding</keyword>
<dbReference type="Proteomes" id="UP000198881">
    <property type="component" value="Unassembled WGS sequence"/>
</dbReference>
<evidence type="ECO:0000259" key="4">
    <source>
        <dbReference type="Pfam" id="PF01656"/>
    </source>
</evidence>
<dbReference type="GO" id="GO:0005829">
    <property type="term" value="C:cytosol"/>
    <property type="evidence" value="ECO:0007669"/>
    <property type="project" value="TreeGrafter"/>
</dbReference>
<feature type="domain" description="CobQ/CobB/MinD/ParA nucleotide binding" evidence="4">
    <location>
        <begin position="276"/>
        <end position="502"/>
    </location>
</feature>
<name>A0A1I7MF69_9MICC</name>
<dbReference type="GO" id="GO:0016887">
    <property type="term" value="F:ATP hydrolysis activity"/>
    <property type="evidence" value="ECO:0007669"/>
    <property type="project" value="TreeGrafter"/>
</dbReference>
<dbReference type="STRING" id="574650.SAMN04487966_101439"/>
<dbReference type="PANTHER" id="PTHR43384">
    <property type="entry name" value="SEPTUM SITE-DETERMINING PROTEIN MIND HOMOLOG, CHLOROPLASTIC-RELATED"/>
    <property type="match status" value="1"/>
</dbReference>
<dbReference type="SUPFAM" id="SSF52540">
    <property type="entry name" value="P-loop containing nucleoside triphosphate hydrolases"/>
    <property type="match status" value="1"/>
</dbReference>
<dbReference type="EMBL" id="FPCG01000001">
    <property type="protein sequence ID" value="SFV20549.1"/>
    <property type="molecule type" value="Genomic_DNA"/>
</dbReference>
<accession>A0A1I7MF69</accession>
<reference evidence="5 6" key="1">
    <citation type="submission" date="2016-10" db="EMBL/GenBank/DDBJ databases">
        <authorList>
            <person name="de Groot N.N."/>
        </authorList>
    </citation>
    <scope>NUCLEOTIDE SEQUENCE [LARGE SCALE GENOMIC DNA]</scope>
    <source>
        <strain evidence="5 6">CGMCC 1.7054</strain>
    </source>
</reference>
<dbReference type="Pfam" id="PF01656">
    <property type="entry name" value="CbiA"/>
    <property type="match status" value="1"/>
</dbReference>
<dbReference type="GO" id="GO:0009898">
    <property type="term" value="C:cytoplasmic side of plasma membrane"/>
    <property type="evidence" value="ECO:0007669"/>
    <property type="project" value="TreeGrafter"/>
</dbReference>
<dbReference type="RefSeq" id="WP_091693615.1">
    <property type="nucleotide sequence ID" value="NZ_FPCG01000001.1"/>
</dbReference>
<gene>
    <name evidence="5" type="ORF">SAMN04487966_101439</name>
</gene>
<feature type="region of interest" description="Disordered" evidence="3">
    <location>
        <begin position="145"/>
        <end position="284"/>
    </location>
</feature>
<keyword evidence="1" id="KW-0547">Nucleotide-binding</keyword>
<keyword evidence="6" id="KW-1185">Reference proteome</keyword>
<dbReference type="InterPro" id="IPR050625">
    <property type="entry name" value="ParA/MinD_ATPase"/>
</dbReference>
<evidence type="ECO:0000256" key="2">
    <source>
        <dbReference type="ARBA" id="ARBA00022840"/>
    </source>
</evidence>
<organism evidence="5 6">
    <name type="scientific">Micrococcus terreus</name>
    <dbReference type="NCBI Taxonomy" id="574650"/>
    <lineage>
        <taxon>Bacteria</taxon>
        <taxon>Bacillati</taxon>
        <taxon>Actinomycetota</taxon>
        <taxon>Actinomycetes</taxon>
        <taxon>Micrococcales</taxon>
        <taxon>Micrococcaceae</taxon>
        <taxon>Micrococcus</taxon>
    </lineage>
</organism>